<accession>A0A9P6ZBX6</accession>
<organism evidence="1 2">
    <name type="scientific">Rhizopus delemar</name>
    <dbReference type="NCBI Taxonomy" id="936053"/>
    <lineage>
        <taxon>Eukaryota</taxon>
        <taxon>Fungi</taxon>
        <taxon>Fungi incertae sedis</taxon>
        <taxon>Mucoromycota</taxon>
        <taxon>Mucoromycotina</taxon>
        <taxon>Mucoromycetes</taxon>
        <taxon>Mucorales</taxon>
        <taxon>Mucorineae</taxon>
        <taxon>Rhizopodaceae</taxon>
        <taxon>Rhizopus</taxon>
    </lineage>
</organism>
<dbReference type="Proteomes" id="UP000740926">
    <property type="component" value="Unassembled WGS sequence"/>
</dbReference>
<dbReference type="AlphaFoldDB" id="A0A9P6ZBX6"/>
<reference evidence="1 2" key="1">
    <citation type="journal article" date="2020" name="Microb. Genom.">
        <title>Genetic diversity of clinical and environmental Mucorales isolates obtained from an investigation of mucormycosis cases among solid organ transplant recipients.</title>
        <authorList>
            <person name="Nguyen M.H."/>
            <person name="Kaul D."/>
            <person name="Muto C."/>
            <person name="Cheng S.J."/>
            <person name="Richter R.A."/>
            <person name="Bruno V.M."/>
            <person name="Liu G."/>
            <person name="Beyhan S."/>
            <person name="Sundermann A.J."/>
            <person name="Mounaud S."/>
            <person name="Pasculle A.W."/>
            <person name="Nierman W.C."/>
            <person name="Driscoll E."/>
            <person name="Cumbie R."/>
            <person name="Clancy C.J."/>
            <person name="Dupont C.L."/>
        </authorList>
    </citation>
    <scope>NUCLEOTIDE SEQUENCE [LARGE SCALE GENOMIC DNA]</scope>
    <source>
        <strain evidence="1 2">GL24</strain>
    </source>
</reference>
<dbReference type="EMBL" id="JAANIU010000153">
    <property type="protein sequence ID" value="KAG1574659.1"/>
    <property type="molecule type" value="Genomic_DNA"/>
</dbReference>
<sequence length="149" mass="16811">MSCPHSDEMKAYFQQPTTSLSVKRGAQQLWQSPAVLVLLLLVLVSGVETRSLRESLLSNNTSNNILQRSSRKYHMAERTNGMGLCQASEEGETSINYLKNMYRQRTVEQHITTLRTDDSADPVEDVDQPLSVTHQFYQSLYTADPVDDG</sequence>
<keyword evidence="2" id="KW-1185">Reference proteome</keyword>
<proteinExistence type="predicted"/>
<evidence type="ECO:0000313" key="1">
    <source>
        <dbReference type="EMBL" id="KAG1574659.1"/>
    </source>
</evidence>
<protein>
    <submittedName>
        <fullName evidence="1">Uncharacterized protein</fullName>
    </submittedName>
</protein>
<evidence type="ECO:0000313" key="2">
    <source>
        <dbReference type="Proteomes" id="UP000740926"/>
    </source>
</evidence>
<name>A0A9P6ZBX6_9FUNG</name>
<gene>
    <name evidence="1" type="ORF">G6F50_001783</name>
</gene>
<comment type="caution">
    <text evidence="1">The sequence shown here is derived from an EMBL/GenBank/DDBJ whole genome shotgun (WGS) entry which is preliminary data.</text>
</comment>